<dbReference type="CDD" id="cd00293">
    <property type="entry name" value="USP-like"/>
    <property type="match status" value="2"/>
</dbReference>
<dbReference type="Pfam" id="PF00582">
    <property type="entry name" value="Usp"/>
    <property type="match status" value="2"/>
</dbReference>
<dbReference type="PANTHER" id="PTHR46268">
    <property type="entry name" value="STRESS RESPONSE PROTEIN NHAX"/>
    <property type="match status" value="1"/>
</dbReference>
<dbReference type="Gene3D" id="3.40.50.12370">
    <property type="match status" value="1"/>
</dbReference>
<dbReference type="InterPro" id="IPR006016">
    <property type="entry name" value="UspA"/>
</dbReference>
<protein>
    <submittedName>
        <fullName evidence="3">Nucleotide-binding universal stress UspA family protein</fullName>
    </submittedName>
</protein>
<dbReference type="SUPFAM" id="SSF52402">
    <property type="entry name" value="Adenine nucleotide alpha hydrolases-like"/>
    <property type="match status" value="2"/>
</dbReference>
<dbReference type="AlphaFoldDB" id="A0A562PCR1"/>
<dbReference type="EMBL" id="VLKT01000004">
    <property type="protein sequence ID" value="TWI42010.1"/>
    <property type="molecule type" value="Genomic_DNA"/>
</dbReference>
<dbReference type="PANTHER" id="PTHR46268:SF15">
    <property type="entry name" value="UNIVERSAL STRESS PROTEIN HP_0031"/>
    <property type="match status" value="1"/>
</dbReference>
<dbReference type="RefSeq" id="WP_145714331.1">
    <property type="nucleotide sequence ID" value="NZ_BSPF01000003.1"/>
</dbReference>
<organism evidence="3 4">
    <name type="scientific">Mesorhizobium tianshanense</name>
    <dbReference type="NCBI Taxonomy" id="39844"/>
    <lineage>
        <taxon>Bacteria</taxon>
        <taxon>Pseudomonadati</taxon>
        <taxon>Pseudomonadota</taxon>
        <taxon>Alphaproteobacteria</taxon>
        <taxon>Hyphomicrobiales</taxon>
        <taxon>Phyllobacteriaceae</taxon>
        <taxon>Mesorhizobium</taxon>
    </lineage>
</organism>
<reference evidence="3 4" key="1">
    <citation type="journal article" date="2015" name="Stand. Genomic Sci.">
        <title>Genomic Encyclopedia of Bacterial and Archaeal Type Strains, Phase III: the genomes of soil and plant-associated and newly described type strains.</title>
        <authorList>
            <person name="Whitman W.B."/>
            <person name="Woyke T."/>
            <person name="Klenk H.P."/>
            <person name="Zhou Y."/>
            <person name="Lilburn T.G."/>
            <person name="Beck B.J."/>
            <person name="De Vos P."/>
            <person name="Vandamme P."/>
            <person name="Eisen J.A."/>
            <person name="Garrity G."/>
            <person name="Hugenholtz P."/>
            <person name="Kyrpides N.C."/>
        </authorList>
    </citation>
    <scope>NUCLEOTIDE SEQUENCE [LARGE SCALE GENOMIC DNA]</scope>
    <source>
        <strain evidence="3 4">CGMCC 1.2546</strain>
    </source>
</reference>
<feature type="domain" description="UspA" evidence="2">
    <location>
        <begin position="1"/>
        <end position="121"/>
    </location>
</feature>
<accession>A0A562PCR1</accession>
<keyword evidence="4" id="KW-1185">Reference proteome</keyword>
<name>A0A562PCR1_9HYPH</name>
<evidence type="ECO:0000256" key="1">
    <source>
        <dbReference type="ARBA" id="ARBA00008791"/>
    </source>
</evidence>
<comment type="similarity">
    <text evidence="1">Belongs to the universal stress protein A family.</text>
</comment>
<proteinExistence type="inferred from homology"/>
<feature type="domain" description="UspA" evidence="2">
    <location>
        <begin position="164"/>
        <end position="284"/>
    </location>
</feature>
<sequence>MLRSILVALDGSASSVEAGQLALELGKRHRGHVEGLGIVNSAWIQRPEPVPIGGMAYKKALDLTLLKTASDRVNAVLWTFGERAKDADFAAFETKRVDGDPRIQIEFEATAHDLVVLGRNSMFDVDGELYEMPLCIDRIIRGEPRPVLLVPPGGKPDDDLAAPVLIAFDGSPAASRTLHIFALLGLAVEQEVHVLTVDNRSEDAAAAAAARACALLRRHGTKQAHGIGLGDLQAGTPAEAILGTAKTLGAGMIAMGAYGHRGIREIFGSCTRDVLANSSKPLFLYH</sequence>
<comment type="caution">
    <text evidence="3">The sequence shown here is derived from an EMBL/GenBank/DDBJ whole genome shotgun (WGS) entry which is preliminary data.</text>
</comment>
<evidence type="ECO:0000259" key="2">
    <source>
        <dbReference type="Pfam" id="PF00582"/>
    </source>
</evidence>
<dbReference type="InterPro" id="IPR006015">
    <property type="entry name" value="Universal_stress_UspA"/>
</dbReference>
<dbReference type="Proteomes" id="UP000317122">
    <property type="component" value="Unassembled WGS sequence"/>
</dbReference>
<dbReference type="PRINTS" id="PR01438">
    <property type="entry name" value="UNVRSLSTRESS"/>
</dbReference>
<dbReference type="OrthoDB" id="9804721at2"/>
<evidence type="ECO:0000313" key="3">
    <source>
        <dbReference type="EMBL" id="TWI42010.1"/>
    </source>
</evidence>
<gene>
    <name evidence="3" type="ORF">IQ26_00935</name>
</gene>
<evidence type="ECO:0000313" key="4">
    <source>
        <dbReference type="Proteomes" id="UP000317122"/>
    </source>
</evidence>